<feature type="transmembrane region" description="Helical" evidence="1">
    <location>
        <begin position="353"/>
        <end position="376"/>
    </location>
</feature>
<evidence type="ECO:0000256" key="1">
    <source>
        <dbReference type="SAM" id="Phobius"/>
    </source>
</evidence>
<proteinExistence type="predicted"/>
<dbReference type="SUPFAM" id="SSF140931">
    <property type="entry name" value="Fic-like"/>
    <property type="match status" value="1"/>
</dbReference>
<evidence type="ECO:0000259" key="2">
    <source>
        <dbReference type="PROSITE" id="PS51459"/>
    </source>
</evidence>
<dbReference type="Pfam" id="PF13310">
    <property type="entry name" value="Virulence_RhuM"/>
    <property type="match status" value="1"/>
</dbReference>
<keyword evidence="1" id="KW-0812">Transmembrane</keyword>
<dbReference type="Gene3D" id="1.20.120.1870">
    <property type="entry name" value="Fic/DOC protein, Fido domain"/>
    <property type="match status" value="1"/>
</dbReference>
<name>K1XVL0_9BACT</name>
<dbReference type="PANTHER" id="PTHR35810:SF1">
    <property type="entry name" value="CYTOPLASMIC PROTEIN"/>
    <property type="match status" value="1"/>
</dbReference>
<dbReference type="InterPro" id="IPR011204">
    <property type="entry name" value="Virulence_RhuM-like"/>
</dbReference>
<gene>
    <name evidence="3" type="ORF">ACD_80C00225G0001</name>
</gene>
<keyword evidence="1" id="KW-1133">Transmembrane helix</keyword>
<dbReference type="PANTHER" id="PTHR35810">
    <property type="entry name" value="CYTOPLASMIC PROTEIN-RELATED"/>
    <property type="match status" value="1"/>
</dbReference>
<organism evidence="3">
    <name type="scientific">uncultured bacterium</name>
    <name type="common">gcode 4</name>
    <dbReference type="NCBI Taxonomy" id="1234023"/>
    <lineage>
        <taxon>Bacteria</taxon>
        <taxon>environmental samples</taxon>
    </lineage>
</organism>
<dbReference type="InterPro" id="IPR036597">
    <property type="entry name" value="Fido-like_dom_sf"/>
</dbReference>
<evidence type="ECO:0000313" key="3">
    <source>
        <dbReference type="EMBL" id="EKD24508.1"/>
    </source>
</evidence>
<dbReference type="EMBL" id="AMFJ01036232">
    <property type="protein sequence ID" value="EKD24508.1"/>
    <property type="molecule type" value="Genomic_DNA"/>
</dbReference>
<sequence length="377" mass="43933">MTRKKNLQSNIVIYQTKNGALELSIDRERETFWASQAHISDLFDIDQSVISRHIRNILKDGEISAKSNMQKMHIAYSDKPVVLYSLDVILAVGYRTSSAKAIKFRQWATSILRQHIVDGYTINKKRLETHYSQFLDAVASVKKLLPEGKDIDTASVLELVTFFADTWMSLDAYDKATFTTTKTSKKKVKITADMLSRDLEKLKHLLIEKGEATQIFGQLRKPENVESIIGNVMQSFGGRDMYPSVEEKAAHLLYFMIKDHPFVDGNKRSGAYGFVWFLQKAAVLDVRRITPPALTALTLLVAESEPKEKYKMIQLVMTMISPTMKKNRRWTSIFLLCEVWYYIHVFYSFRRYILWIFCQRIFFIVLYWEYFFLVFLL</sequence>
<feature type="transmembrane region" description="Helical" evidence="1">
    <location>
        <begin position="330"/>
        <end position="347"/>
    </location>
</feature>
<dbReference type="InterPro" id="IPR053737">
    <property type="entry name" value="Type_II_TA_Toxin"/>
</dbReference>
<accession>K1XVL0</accession>
<comment type="caution">
    <text evidence="3">The sequence shown here is derived from an EMBL/GenBank/DDBJ whole genome shotgun (WGS) entry which is preliminary data.</text>
</comment>
<feature type="domain" description="Fido" evidence="2">
    <location>
        <begin position="195"/>
        <end position="318"/>
    </location>
</feature>
<dbReference type="AlphaFoldDB" id="K1XVL0"/>
<dbReference type="Pfam" id="PF02661">
    <property type="entry name" value="Fic"/>
    <property type="match status" value="1"/>
</dbReference>
<keyword evidence="1" id="KW-0472">Membrane</keyword>
<protein>
    <recommendedName>
        <fullName evidence="2">Fido domain-containing protein</fullName>
    </recommendedName>
</protein>
<reference evidence="3" key="1">
    <citation type="journal article" date="2012" name="Science">
        <title>Fermentation, hydrogen, and sulfur metabolism in multiple uncultivated bacterial phyla.</title>
        <authorList>
            <person name="Wrighton K.C."/>
            <person name="Thomas B.C."/>
            <person name="Sharon I."/>
            <person name="Miller C.S."/>
            <person name="Castelle C.J."/>
            <person name="VerBerkmoes N.C."/>
            <person name="Wilkins M.J."/>
            <person name="Hettich R.L."/>
            <person name="Lipton M.S."/>
            <person name="Williams K.H."/>
            <person name="Long P.E."/>
            <person name="Banfield J.F."/>
        </authorList>
    </citation>
    <scope>NUCLEOTIDE SEQUENCE [LARGE SCALE GENOMIC DNA]</scope>
</reference>
<dbReference type="InterPro" id="IPR003812">
    <property type="entry name" value="Fido"/>
</dbReference>
<dbReference type="PROSITE" id="PS51459">
    <property type="entry name" value="FIDO"/>
    <property type="match status" value="1"/>
</dbReference>